<keyword evidence="1" id="KW-0472">Membrane</keyword>
<keyword evidence="1" id="KW-0812">Transmembrane</keyword>
<protein>
    <recommendedName>
        <fullName evidence="3">Glutaredoxin domain-containing protein</fullName>
    </recommendedName>
</protein>
<sequence length="115" mass="13649">MDKKNFLVGFVGFLLFFALSIFSFQRETRALYLYYSAECPHCLKVVDFTLKTKLKRPVILKEVFYNDANYEEFKSVAKRVGLDTLKVPALFDLRRNKLLTGEEKVMNYLRRYVEE</sequence>
<gene>
    <name evidence="2" type="ORF">ENV41_00190</name>
</gene>
<dbReference type="InterPro" id="IPR036249">
    <property type="entry name" value="Thioredoxin-like_sf"/>
</dbReference>
<dbReference type="SUPFAM" id="SSF52833">
    <property type="entry name" value="Thioredoxin-like"/>
    <property type="match status" value="1"/>
</dbReference>
<evidence type="ECO:0008006" key="3">
    <source>
        <dbReference type="Google" id="ProtNLM"/>
    </source>
</evidence>
<accession>A0A7V3J996</accession>
<proteinExistence type="predicted"/>
<evidence type="ECO:0000313" key="2">
    <source>
        <dbReference type="EMBL" id="HFZ08538.1"/>
    </source>
</evidence>
<dbReference type="AlphaFoldDB" id="A0A7V3J996"/>
<dbReference type="PROSITE" id="PS51354">
    <property type="entry name" value="GLUTAREDOXIN_2"/>
    <property type="match status" value="1"/>
</dbReference>
<evidence type="ECO:0000256" key="1">
    <source>
        <dbReference type="SAM" id="Phobius"/>
    </source>
</evidence>
<comment type="caution">
    <text evidence="2">The sequence shown here is derived from an EMBL/GenBank/DDBJ whole genome shotgun (WGS) entry which is preliminary data.</text>
</comment>
<dbReference type="EMBL" id="DTGG01000009">
    <property type="protein sequence ID" value="HFZ08538.1"/>
    <property type="molecule type" value="Genomic_DNA"/>
</dbReference>
<name>A0A7V3J996_UNCC3</name>
<feature type="transmembrane region" description="Helical" evidence="1">
    <location>
        <begin position="6"/>
        <end position="24"/>
    </location>
</feature>
<reference evidence="2" key="1">
    <citation type="journal article" date="2020" name="mSystems">
        <title>Genome- and Community-Level Interaction Insights into Carbon Utilization and Element Cycling Functions of Hydrothermarchaeota in Hydrothermal Sediment.</title>
        <authorList>
            <person name="Zhou Z."/>
            <person name="Liu Y."/>
            <person name="Xu W."/>
            <person name="Pan J."/>
            <person name="Luo Z.H."/>
            <person name="Li M."/>
        </authorList>
    </citation>
    <scope>NUCLEOTIDE SEQUENCE [LARGE SCALE GENOMIC DNA]</scope>
    <source>
        <strain evidence="2">SpSt-757</strain>
    </source>
</reference>
<keyword evidence="1" id="KW-1133">Transmembrane helix</keyword>
<organism evidence="2">
    <name type="scientific">candidate division CPR3 bacterium</name>
    <dbReference type="NCBI Taxonomy" id="2268181"/>
    <lineage>
        <taxon>Bacteria</taxon>
        <taxon>Bacteria division CPR3</taxon>
    </lineage>
</organism>